<dbReference type="Proteomes" id="UP000653305">
    <property type="component" value="Unassembled WGS sequence"/>
</dbReference>
<keyword evidence="3" id="KW-1185">Reference proteome</keyword>
<reference evidence="2" key="1">
    <citation type="submission" date="2020-07" db="EMBL/GenBank/DDBJ databases">
        <title>Ethylene signaling mediates host invasion by parasitic plants.</title>
        <authorList>
            <person name="Yoshida S."/>
        </authorList>
    </citation>
    <scope>NUCLEOTIDE SEQUENCE</scope>
    <source>
        <strain evidence="2">Okayama</strain>
    </source>
</reference>
<comment type="caution">
    <text evidence="2">The sequence shown here is derived from an EMBL/GenBank/DDBJ whole genome shotgun (WGS) entry which is preliminary data.</text>
</comment>
<evidence type="ECO:0000313" key="3">
    <source>
        <dbReference type="Proteomes" id="UP000653305"/>
    </source>
</evidence>
<dbReference type="OrthoDB" id="1904339at2759"/>
<accession>A0A830D1H9</accession>
<protein>
    <submittedName>
        <fullName evidence="2">Uncharacterized protein</fullName>
    </submittedName>
</protein>
<dbReference type="EMBL" id="BMAC01000722">
    <property type="protein sequence ID" value="GFQ02024.1"/>
    <property type="molecule type" value="Genomic_DNA"/>
</dbReference>
<proteinExistence type="predicted"/>
<dbReference type="PANTHER" id="PTHR36784">
    <property type="entry name" value="HISTONE-LYSINE N-METHYLTRANSFERASE"/>
    <property type="match status" value="1"/>
</dbReference>
<evidence type="ECO:0000256" key="1">
    <source>
        <dbReference type="SAM" id="MobiDB-lite"/>
    </source>
</evidence>
<sequence length="243" mass="28308">MPSCPELPPPATKTQLLKTPSRYKNIAFHHNFPSLTLVREKLDIHKAHNRAQVHSSNHKRSQPYMRTHPHTPGRYSTNQLAYSSTETTQLTHLPEEHPLQEMRSLTTNTLIYQIILRMDILKLTRKWRKSQEDADGDDFSLPTHDEFRPIDTQEQEELIRSLEKSQAQQSRLWRSVFAGLVSCYVVFLIYSIYQQAYSPWELYVYCFCVPLQGPFLADMNGLNKRYHAYFMYEVDSGSIVASG</sequence>
<dbReference type="AlphaFoldDB" id="A0A830D1H9"/>
<evidence type="ECO:0000313" key="2">
    <source>
        <dbReference type="EMBL" id="GFQ02024.1"/>
    </source>
</evidence>
<dbReference type="PANTHER" id="PTHR36784:SF1">
    <property type="entry name" value="HISTONE-LYSINE N-METHYLTRANSFERASE"/>
    <property type="match status" value="1"/>
</dbReference>
<feature type="region of interest" description="Disordered" evidence="1">
    <location>
        <begin position="49"/>
        <end position="75"/>
    </location>
</feature>
<gene>
    <name evidence="2" type="ORF">PHJA_002346300</name>
</gene>
<feature type="compositionally biased region" description="Basic residues" evidence="1">
    <location>
        <begin position="49"/>
        <end position="71"/>
    </location>
</feature>
<organism evidence="2 3">
    <name type="scientific">Phtheirospermum japonicum</name>
    <dbReference type="NCBI Taxonomy" id="374723"/>
    <lineage>
        <taxon>Eukaryota</taxon>
        <taxon>Viridiplantae</taxon>
        <taxon>Streptophyta</taxon>
        <taxon>Embryophyta</taxon>
        <taxon>Tracheophyta</taxon>
        <taxon>Spermatophyta</taxon>
        <taxon>Magnoliopsida</taxon>
        <taxon>eudicotyledons</taxon>
        <taxon>Gunneridae</taxon>
        <taxon>Pentapetalae</taxon>
        <taxon>asterids</taxon>
        <taxon>lamiids</taxon>
        <taxon>Lamiales</taxon>
        <taxon>Orobanchaceae</taxon>
        <taxon>Orobanchaceae incertae sedis</taxon>
        <taxon>Phtheirospermum</taxon>
    </lineage>
</organism>
<name>A0A830D1H9_9LAMI</name>